<dbReference type="AlphaFoldDB" id="A0A7M7RE81"/>
<dbReference type="GeneID" id="588975"/>
<reference evidence="3" key="1">
    <citation type="submission" date="2015-02" db="EMBL/GenBank/DDBJ databases">
        <title>Genome sequencing for Strongylocentrotus purpuratus.</title>
        <authorList>
            <person name="Murali S."/>
            <person name="Liu Y."/>
            <person name="Vee V."/>
            <person name="English A."/>
            <person name="Wang M."/>
            <person name="Skinner E."/>
            <person name="Han Y."/>
            <person name="Muzny D.M."/>
            <person name="Worley K.C."/>
            <person name="Gibbs R.A."/>
        </authorList>
    </citation>
    <scope>NUCLEOTIDE SEQUENCE</scope>
</reference>
<dbReference type="InParanoid" id="A0A7M7RE81"/>
<feature type="compositionally biased region" description="Polar residues" evidence="1">
    <location>
        <begin position="27"/>
        <end position="36"/>
    </location>
</feature>
<sequence length="211" mass="23150">MADSDDQPVLLTEGNFVQEDAEKDSSDQVVDSTNETTEQDGVGGASRDIVEDPAATSPAPATLVAEDLRPSTAPEPGLSSGSLQEVERSITKAVSDTLLPGSVNDREEEGDGFNEALQPDTLSDRLDQLPYDLGDDVEYMAPPEDPYMRAVNYMEKYKVMQIFQKLTAEIVYHRPPDPLEHMLSELHKMKKERDAQVEAIISSASNHSLDV</sequence>
<evidence type="ECO:0000256" key="1">
    <source>
        <dbReference type="SAM" id="MobiDB-lite"/>
    </source>
</evidence>
<dbReference type="Pfam" id="PF17819">
    <property type="entry name" value="Tex55"/>
    <property type="match status" value="1"/>
</dbReference>
<organism evidence="2 3">
    <name type="scientific">Strongylocentrotus purpuratus</name>
    <name type="common">Purple sea urchin</name>
    <dbReference type="NCBI Taxonomy" id="7668"/>
    <lineage>
        <taxon>Eukaryota</taxon>
        <taxon>Metazoa</taxon>
        <taxon>Echinodermata</taxon>
        <taxon>Eleutherozoa</taxon>
        <taxon>Echinozoa</taxon>
        <taxon>Echinoidea</taxon>
        <taxon>Euechinoidea</taxon>
        <taxon>Echinacea</taxon>
        <taxon>Camarodonta</taxon>
        <taxon>Echinidea</taxon>
        <taxon>Strongylocentrotidae</taxon>
        <taxon>Strongylocentrotus</taxon>
    </lineage>
</organism>
<evidence type="ECO:0000313" key="3">
    <source>
        <dbReference type="Proteomes" id="UP000007110"/>
    </source>
</evidence>
<evidence type="ECO:0000313" key="2">
    <source>
        <dbReference type="EnsemblMetazoa" id="XP_793727"/>
    </source>
</evidence>
<feature type="region of interest" description="Disordered" evidence="1">
    <location>
        <begin position="1"/>
        <end position="121"/>
    </location>
</feature>
<dbReference type="OMA" id="DPLNHML"/>
<keyword evidence="3" id="KW-1185">Reference proteome</keyword>
<reference evidence="2" key="2">
    <citation type="submission" date="2021-01" db="UniProtKB">
        <authorList>
            <consortium name="EnsemblMetazoa"/>
        </authorList>
    </citation>
    <scope>IDENTIFICATION</scope>
</reference>
<dbReference type="SUPFAM" id="SSF47391">
    <property type="entry name" value="Dimerization-anchoring domain of cAMP-dependent PK regulatory subunit"/>
    <property type="match status" value="1"/>
</dbReference>
<dbReference type="PANTHER" id="PTHR47110:SF3">
    <property type="entry name" value="TESTIS-SPECIFIC EXPRESSED PROTEIN 55-LIKE"/>
    <property type="match status" value="1"/>
</dbReference>
<dbReference type="RefSeq" id="XP_793727.2">
    <property type="nucleotide sequence ID" value="XM_788634.5"/>
</dbReference>
<accession>A0A7M7RE81</accession>
<dbReference type="EnsemblMetazoa" id="XM_788634">
    <property type="protein sequence ID" value="XP_793727"/>
    <property type="gene ID" value="LOC588975"/>
</dbReference>
<proteinExistence type="predicted"/>
<dbReference type="CDD" id="cd22975">
    <property type="entry name" value="DD_TEX55"/>
    <property type="match status" value="1"/>
</dbReference>
<dbReference type="InterPro" id="IPR040760">
    <property type="entry name" value="Tex55"/>
</dbReference>
<dbReference type="Proteomes" id="UP000007110">
    <property type="component" value="Unassembled WGS sequence"/>
</dbReference>
<dbReference type="KEGG" id="spu:588975"/>
<dbReference type="InterPro" id="IPR048377">
    <property type="entry name" value="TEX55_DD"/>
</dbReference>
<dbReference type="PANTHER" id="PTHR47110">
    <property type="entry name" value="TESTIS-SPECIFIC EXPRESSED PROTEIN 55"/>
    <property type="match status" value="1"/>
</dbReference>
<name>A0A7M7RE81_STRPU</name>
<dbReference type="OrthoDB" id="522106at2759"/>
<protein>
    <submittedName>
        <fullName evidence="2">Uncharacterized protein</fullName>
    </submittedName>
</protein>